<protein>
    <recommendedName>
        <fullName evidence="10">Lipoprotein</fullName>
    </recommendedName>
</protein>
<evidence type="ECO:0000256" key="6">
    <source>
        <dbReference type="ARBA" id="ARBA00023288"/>
    </source>
</evidence>
<proteinExistence type="predicted"/>
<dbReference type="Pfam" id="PF13627">
    <property type="entry name" value="LptM_cons"/>
    <property type="match status" value="1"/>
</dbReference>
<keyword evidence="9" id="KW-1185">Reference proteome</keyword>
<evidence type="ECO:0000256" key="7">
    <source>
        <dbReference type="SAM" id="SignalP"/>
    </source>
</evidence>
<keyword evidence="3" id="KW-0472">Membrane</keyword>
<evidence type="ECO:0000256" key="4">
    <source>
        <dbReference type="ARBA" id="ARBA00023139"/>
    </source>
</evidence>
<dbReference type="AlphaFoldDB" id="A0A0N1F2D0"/>
<evidence type="ECO:0000256" key="1">
    <source>
        <dbReference type="ARBA" id="ARBA00004459"/>
    </source>
</evidence>
<gene>
    <name evidence="8" type="ORF">AE618_20495</name>
</gene>
<sequence length="87" mass="9007">MLHSRLKIGRAVLVASLLALALGACGRKGPLEAPPNATGAIDLPDSQIGAVQRDADSLTQSSILAKPPKASRQVTVPEKPFVLDAIL</sequence>
<evidence type="ECO:0000256" key="3">
    <source>
        <dbReference type="ARBA" id="ARBA00023136"/>
    </source>
</evidence>
<reference evidence="8 9" key="1">
    <citation type="submission" date="2015-07" db="EMBL/GenBank/DDBJ databases">
        <title>Whole genome sequencing of Bosea vaviloviae isolated from cave pool.</title>
        <authorList>
            <person name="Tan N.E.H."/>
            <person name="Lee Y.P."/>
            <person name="Gan H.M."/>
            <person name="Barton H."/>
            <person name="Savka M.A."/>
        </authorList>
    </citation>
    <scope>NUCLEOTIDE SEQUENCE [LARGE SCALE GENOMIC DNA]</scope>
    <source>
        <strain evidence="8 9">SD260</strain>
    </source>
</reference>
<evidence type="ECO:0000256" key="5">
    <source>
        <dbReference type="ARBA" id="ARBA00023237"/>
    </source>
</evidence>
<keyword evidence="5" id="KW-0998">Cell outer membrane</keyword>
<feature type="chain" id="PRO_5005870894" description="Lipoprotein" evidence="7">
    <location>
        <begin position="22"/>
        <end position="87"/>
    </location>
</feature>
<accession>A0A0N1F2D0</accession>
<dbReference type="PATRIC" id="fig|1526658.3.peg.1513"/>
<comment type="caution">
    <text evidence="8">The sequence shown here is derived from an EMBL/GenBank/DDBJ whole genome shotgun (WGS) entry which is preliminary data.</text>
</comment>
<dbReference type="Proteomes" id="UP000037822">
    <property type="component" value="Unassembled WGS sequence"/>
</dbReference>
<keyword evidence="6" id="KW-0449">Lipoprotein</keyword>
<dbReference type="RefSeq" id="WP_054210929.1">
    <property type="nucleotide sequence ID" value="NZ_LGSZ01000053.1"/>
</dbReference>
<name>A0A0N1F2D0_9HYPH</name>
<feature type="signal peptide" evidence="7">
    <location>
        <begin position="1"/>
        <end position="21"/>
    </location>
</feature>
<dbReference type="PROSITE" id="PS51257">
    <property type="entry name" value="PROKAR_LIPOPROTEIN"/>
    <property type="match status" value="1"/>
</dbReference>
<keyword evidence="4" id="KW-0564">Palmitate</keyword>
<evidence type="ECO:0000313" key="8">
    <source>
        <dbReference type="EMBL" id="KPH78817.1"/>
    </source>
</evidence>
<dbReference type="GO" id="GO:0009279">
    <property type="term" value="C:cell outer membrane"/>
    <property type="evidence" value="ECO:0007669"/>
    <property type="project" value="UniProtKB-SubCell"/>
</dbReference>
<dbReference type="InterPro" id="IPR032831">
    <property type="entry name" value="LptM_cons"/>
</dbReference>
<dbReference type="OrthoDB" id="8139551at2"/>
<dbReference type="NCBIfam" id="NF047847">
    <property type="entry name" value="SS_mature_LptM"/>
    <property type="match status" value="1"/>
</dbReference>
<dbReference type="EMBL" id="LGSZ01000053">
    <property type="protein sequence ID" value="KPH78817.1"/>
    <property type="molecule type" value="Genomic_DNA"/>
</dbReference>
<evidence type="ECO:0000256" key="2">
    <source>
        <dbReference type="ARBA" id="ARBA00022729"/>
    </source>
</evidence>
<keyword evidence="2 7" id="KW-0732">Signal</keyword>
<evidence type="ECO:0008006" key="10">
    <source>
        <dbReference type="Google" id="ProtNLM"/>
    </source>
</evidence>
<evidence type="ECO:0000313" key="9">
    <source>
        <dbReference type="Proteomes" id="UP000037822"/>
    </source>
</evidence>
<comment type="subcellular location">
    <subcellularLocation>
        <location evidence="1">Cell outer membrane</location>
        <topology evidence="1">Lipid-anchor</topology>
    </subcellularLocation>
</comment>
<organism evidence="8 9">
    <name type="scientific">Bosea vaviloviae</name>
    <dbReference type="NCBI Taxonomy" id="1526658"/>
    <lineage>
        <taxon>Bacteria</taxon>
        <taxon>Pseudomonadati</taxon>
        <taxon>Pseudomonadota</taxon>
        <taxon>Alphaproteobacteria</taxon>
        <taxon>Hyphomicrobiales</taxon>
        <taxon>Boseaceae</taxon>
        <taxon>Bosea</taxon>
    </lineage>
</organism>